<sequence length="270" mass="31597">MEVTGELMRKSAYKNNPANKYQLLGTPLAHVFFYRALDICIDARSLGNDSRYIRRSCSPNAELKSIILPHNSHDQMIHMGIYTNEQVGRGEEITLGWDWNTKVMMYQKNKDFFRHESYQVEIKPEERGSLKEMMDLITKEFGDCACENKDECLIEYLKDELKKEVDTLKGKKHKHHHHLDRTKKKAKKAIFSSDEDNQKAPVHSNAFSPPKKRWLLQYTSHKKLLAEQDMTDKNKTSNDSAMVMVVKPMLKKISLQEYMSRQRQSQSMHD</sequence>
<proteinExistence type="predicted"/>
<dbReference type="Gene3D" id="2.170.270.10">
    <property type="entry name" value="SET domain"/>
    <property type="match status" value="1"/>
</dbReference>
<dbReference type="GO" id="GO:0070210">
    <property type="term" value="C:Rpd3L-Expanded complex"/>
    <property type="evidence" value="ECO:0007669"/>
    <property type="project" value="TreeGrafter"/>
</dbReference>
<feature type="domain" description="SET" evidence="2">
    <location>
        <begin position="1"/>
        <end position="98"/>
    </location>
</feature>
<dbReference type="STRING" id="4846.A0A367JD57"/>
<dbReference type="AlphaFoldDB" id="A0A367JD57"/>
<accession>A0A367JD57</accession>
<dbReference type="Pfam" id="PF00856">
    <property type="entry name" value="SET"/>
    <property type="match status" value="1"/>
</dbReference>
<dbReference type="GO" id="GO:0034967">
    <property type="term" value="C:Set3 complex"/>
    <property type="evidence" value="ECO:0007669"/>
    <property type="project" value="TreeGrafter"/>
</dbReference>
<dbReference type="SUPFAM" id="SSF82199">
    <property type="entry name" value="SET domain"/>
    <property type="match status" value="1"/>
</dbReference>
<keyword evidence="4" id="KW-1185">Reference proteome</keyword>
<comment type="caution">
    <text evidence="3">The sequence shown here is derived from an EMBL/GenBank/DDBJ whole genome shotgun (WGS) entry which is preliminary data.</text>
</comment>
<dbReference type="OrthoDB" id="79252at2759"/>
<name>A0A367JD57_RHIST</name>
<gene>
    <name evidence="3" type="ORF">CU098_009576</name>
</gene>
<organism evidence="3 4">
    <name type="scientific">Rhizopus stolonifer</name>
    <name type="common">Rhizopus nigricans</name>
    <dbReference type="NCBI Taxonomy" id="4846"/>
    <lineage>
        <taxon>Eukaryota</taxon>
        <taxon>Fungi</taxon>
        <taxon>Fungi incertae sedis</taxon>
        <taxon>Mucoromycota</taxon>
        <taxon>Mucoromycotina</taxon>
        <taxon>Mucoromycetes</taxon>
        <taxon>Mucorales</taxon>
        <taxon>Mucorineae</taxon>
        <taxon>Rhizopodaceae</taxon>
        <taxon>Rhizopus</taxon>
    </lineage>
</organism>
<dbReference type="GO" id="GO:0006355">
    <property type="term" value="P:regulation of DNA-templated transcription"/>
    <property type="evidence" value="ECO:0007669"/>
    <property type="project" value="TreeGrafter"/>
</dbReference>
<dbReference type="EMBL" id="PJQM01003637">
    <property type="protein sequence ID" value="RCH87846.1"/>
    <property type="molecule type" value="Genomic_DNA"/>
</dbReference>
<dbReference type="PROSITE" id="PS50280">
    <property type="entry name" value="SET"/>
    <property type="match status" value="1"/>
</dbReference>
<dbReference type="InterPro" id="IPR001214">
    <property type="entry name" value="SET_dom"/>
</dbReference>
<evidence type="ECO:0000313" key="4">
    <source>
        <dbReference type="Proteomes" id="UP000253551"/>
    </source>
</evidence>
<dbReference type="Proteomes" id="UP000253551">
    <property type="component" value="Unassembled WGS sequence"/>
</dbReference>
<evidence type="ECO:0000256" key="1">
    <source>
        <dbReference type="ARBA" id="ARBA00022853"/>
    </source>
</evidence>
<dbReference type="PANTHER" id="PTHR46462:SF3">
    <property type="entry name" value="UPSET, ISOFORM A"/>
    <property type="match status" value="1"/>
</dbReference>
<evidence type="ECO:0000313" key="3">
    <source>
        <dbReference type="EMBL" id="RCH87846.1"/>
    </source>
</evidence>
<evidence type="ECO:0000259" key="2">
    <source>
        <dbReference type="PROSITE" id="PS50280"/>
    </source>
</evidence>
<keyword evidence="1" id="KW-0156">Chromatin regulator</keyword>
<dbReference type="InterPro" id="IPR046341">
    <property type="entry name" value="SET_dom_sf"/>
</dbReference>
<protein>
    <recommendedName>
        <fullName evidence="2">SET domain-containing protein</fullName>
    </recommendedName>
</protein>
<dbReference type="PANTHER" id="PTHR46462">
    <property type="entry name" value="UPSET, ISOFORM A"/>
    <property type="match status" value="1"/>
</dbReference>
<reference evidence="3 4" key="1">
    <citation type="journal article" date="2018" name="G3 (Bethesda)">
        <title>Phylogenetic and Phylogenomic Definition of Rhizopus Species.</title>
        <authorList>
            <person name="Gryganskyi A.P."/>
            <person name="Golan J."/>
            <person name="Dolatabadi S."/>
            <person name="Mondo S."/>
            <person name="Robb S."/>
            <person name="Idnurm A."/>
            <person name="Muszewska A."/>
            <person name="Steczkiewicz K."/>
            <person name="Masonjones S."/>
            <person name="Liao H.L."/>
            <person name="Gajdeczka M.T."/>
            <person name="Anike F."/>
            <person name="Vuek A."/>
            <person name="Anishchenko I.M."/>
            <person name="Voigt K."/>
            <person name="de Hoog G.S."/>
            <person name="Smith M.E."/>
            <person name="Heitman J."/>
            <person name="Vilgalys R."/>
            <person name="Stajich J.E."/>
        </authorList>
    </citation>
    <scope>NUCLEOTIDE SEQUENCE [LARGE SCALE GENOMIC DNA]</scope>
    <source>
        <strain evidence="3 4">LSU 92-RS-03</strain>
    </source>
</reference>
<dbReference type="GO" id="GO:0006325">
    <property type="term" value="P:chromatin organization"/>
    <property type="evidence" value="ECO:0007669"/>
    <property type="project" value="UniProtKB-KW"/>
</dbReference>